<feature type="domain" description="BPL/LPL catalytic" evidence="4">
    <location>
        <begin position="48"/>
        <end position="232"/>
    </location>
</feature>
<keyword evidence="2 3" id="KW-0012">Acyltransferase</keyword>
<dbReference type="HAMAP" id="MF_02119">
    <property type="entry name" value="LipL"/>
    <property type="match status" value="1"/>
</dbReference>
<comment type="catalytic activity">
    <reaction evidence="3">
        <text>N(6)-octanoyl-L-lysyl-[glycine-cleavage complex H protein] + L-lysyl-[lipoyl-carrier protein] = N(6)-octanoyl-L-lysyl-[lipoyl-carrier protein] + L-lysyl-[glycine-cleavage complex H protein]</text>
        <dbReference type="Rhea" id="RHEA:20213"/>
        <dbReference type="Rhea" id="RHEA-COMP:10500"/>
        <dbReference type="Rhea" id="RHEA-COMP:10501"/>
        <dbReference type="Rhea" id="RHEA-COMP:10503"/>
        <dbReference type="Rhea" id="RHEA-COMP:10504"/>
        <dbReference type="ChEBI" id="CHEBI:29969"/>
        <dbReference type="ChEBI" id="CHEBI:78809"/>
        <dbReference type="EC" id="2.3.1.204"/>
    </reaction>
</comment>
<dbReference type="EMBL" id="BMOS01000002">
    <property type="protein sequence ID" value="GGN50377.1"/>
    <property type="molecule type" value="Genomic_DNA"/>
</dbReference>
<feature type="site" description="Lowers pKa of active site Cys" evidence="3">
    <location>
        <position position="164"/>
    </location>
</feature>
<dbReference type="InterPro" id="IPR045864">
    <property type="entry name" value="aa-tRNA-synth_II/BPL/LPL"/>
</dbReference>
<dbReference type="PANTHER" id="PTHR43679">
    <property type="entry name" value="OCTANOYLTRANSFERASE LIPM-RELATED"/>
    <property type="match status" value="1"/>
</dbReference>
<proteinExistence type="inferred from homology"/>
<sequence>MKNWDEIINYETFRYIDHTKLKEFEGKPNSAITSFAIDDSIATAVSEKKSPPAIRLWAHPKTIVLGIPDGRLPFIDEGVSYLQSLGYHVMIRNSGGLAVALDEHVLNLSLVIPDVKHVSIHDAYDAMFQFVQHMFRDLTANIAAYEIVGSYCPGDYDLSINGEKFAGISQRRIKDAAAIQIYLDVSGDSKKRARHIQKFYKLSKKDEETTFVYPEVKPEVMGSLSELLNYPLTVEDVKQRTLDALKELSGEIITTEFSELEKETFIKRYEQMVKRNERIK</sequence>
<evidence type="ECO:0000313" key="5">
    <source>
        <dbReference type="EMBL" id="GGN50377.1"/>
    </source>
</evidence>
<dbReference type="SUPFAM" id="SSF55681">
    <property type="entry name" value="Class II aaRS and biotin synthetases"/>
    <property type="match status" value="1"/>
</dbReference>
<keyword evidence="6" id="KW-1185">Reference proteome</keyword>
<dbReference type="PROSITE" id="PS51733">
    <property type="entry name" value="BPL_LPL_CATALYTIC"/>
    <property type="match status" value="1"/>
</dbReference>
<comment type="function">
    <text evidence="3">Catalyzes the amidotransfer (transamidation) of the octanoyl moiety from octanoyl-GcvH to the lipoyl domain of the E2 subunit of lipoate-dependent enzymes.</text>
</comment>
<gene>
    <name evidence="3 5" type="primary">lipL</name>
    <name evidence="5" type="ORF">GCM10007971_03850</name>
</gene>
<dbReference type="InterPro" id="IPR050664">
    <property type="entry name" value="Octanoyltrans_LipM/LipL"/>
</dbReference>
<protein>
    <recommendedName>
        <fullName evidence="3">Octanoyl-[GcvH]:protein N-octanoyltransferase</fullName>
        <ecNumber evidence="3">2.3.1.204</ecNumber>
    </recommendedName>
    <alternativeName>
        <fullName evidence="3">Octanoyl-[GcvH]:E2 amidotransferase</fullName>
    </alternativeName>
</protein>
<name>A0A918CYS6_9BACI</name>
<comment type="similarity">
    <text evidence="3">Belongs to the octanoyltransferase LipL family.</text>
</comment>
<dbReference type="PANTHER" id="PTHR43679:SF2">
    <property type="entry name" value="OCTANOYL-[GCVH]:PROTEIN N-OCTANOYLTRANSFERASE"/>
    <property type="match status" value="1"/>
</dbReference>
<dbReference type="GO" id="GO:0009107">
    <property type="term" value="P:lipoate biosynthetic process"/>
    <property type="evidence" value="ECO:0007669"/>
    <property type="project" value="UniProtKB-UniRule"/>
</dbReference>
<organism evidence="5 6">
    <name type="scientific">Oceanobacillus indicireducens</name>
    <dbReference type="NCBI Taxonomy" id="1004261"/>
    <lineage>
        <taxon>Bacteria</taxon>
        <taxon>Bacillati</taxon>
        <taxon>Bacillota</taxon>
        <taxon>Bacilli</taxon>
        <taxon>Bacillales</taxon>
        <taxon>Bacillaceae</taxon>
        <taxon>Oceanobacillus</taxon>
    </lineage>
</organism>
<comment type="miscellaneous">
    <text evidence="3">The reaction proceeds via a thioester-linked acyl-enzyme intermediate.</text>
</comment>
<evidence type="ECO:0000313" key="6">
    <source>
        <dbReference type="Proteomes" id="UP000624041"/>
    </source>
</evidence>
<accession>A0A918CYS6</accession>
<evidence type="ECO:0000256" key="3">
    <source>
        <dbReference type="HAMAP-Rule" id="MF_02119"/>
    </source>
</evidence>
<dbReference type="Pfam" id="PF21948">
    <property type="entry name" value="LplA-B_cat"/>
    <property type="match status" value="1"/>
</dbReference>
<dbReference type="Proteomes" id="UP000624041">
    <property type="component" value="Unassembled WGS sequence"/>
</dbReference>
<dbReference type="CDD" id="cd16443">
    <property type="entry name" value="LplA"/>
    <property type="match status" value="1"/>
</dbReference>
<evidence type="ECO:0000259" key="4">
    <source>
        <dbReference type="PROSITE" id="PS51733"/>
    </source>
</evidence>
<reference evidence="5" key="2">
    <citation type="submission" date="2020-09" db="EMBL/GenBank/DDBJ databases">
        <authorList>
            <person name="Sun Q."/>
            <person name="Ohkuma M."/>
        </authorList>
    </citation>
    <scope>NUCLEOTIDE SEQUENCE</scope>
    <source>
        <strain evidence="5">JCM 17251</strain>
    </source>
</reference>
<reference evidence="5" key="1">
    <citation type="journal article" date="2014" name="Int. J. Syst. Evol. Microbiol.">
        <title>Complete genome sequence of Corynebacterium casei LMG S-19264T (=DSM 44701T), isolated from a smear-ripened cheese.</title>
        <authorList>
            <consortium name="US DOE Joint Genome Institute (JGI-PGF)"/>
            <person name="Walter F."/>
            <person name="Albersmeier A."/>
            <person name="Kalinowski J."/>
            <person name="Ruckert C."/>
        </authorList>
    </citation>
    <scope>NUCLEOTIDE SEQUENCE</scope>
    <source>
        <strain evidence="5">JCM 17251</strain>
    </source>
</reference>
<dbReference type="GO" id="GO:0009249">
    <property type="term" value="P:protein lipoylation"/>
    <property type="evidence" value="ECO:0007669"/>
    <property type="project" value="UniProtKB-UniRule"/>
</dbReference>
<dbReference type="EC" id="2.3.1.204" evidence="3"/>
<keyword evidence="1 3" id="KW-0808">Transferase</keyword>
<dbReference type="AlphaFoldDB" id="A0A918CYS6"/>
<dbReference type="InterPro" id="IPR004143">
    <property type="entry name" value="BPL_LPL_catalytic"/>
</dbReference>
<comment type="pathway">
    <text evidence="3">Protein modification; protein lipoylation via endogenous pathway; protein N(6)-(lipoyl)lysine from octanoyl-[acyl-carrier-protein].</text>
</comment>
<dbReference type="GO" id="GO:0033819">
    <property type="term" value="F:lipoyl(octanoyl) transferase activity"/>
    <property type="evidence" value="ECO:0007669"/>
    <property type="project" value="InterPro"/>
</dbReference>
<dbReference type="Gene3D" id="3.30.930.10">
    <property type="entry name" value="Bira Bifunctional Protein, Domain 2"/>
    <property type="match status" value="1"/>
</dbReference>
<feature type="active site" description="Acyl-thioester intermediate" evidence="3">
    <location>
        <position position="152"/>
    </location>
</feature>
<comment type="caution">
    <text evidence="5">The sequence shown here is derived from an EMBL/GenBank/DDBJ whole genome shotgun (WGS) entry which is preliminary data.</text>
</comment>
<evidence type="ECO:0000256" key="1">
    <source>
        <dbReference type="ARBA" id="ARBA00022679"/>
    </source>
</evidence>
<dbReference type="RefSeq" id="WP_188855808.1">
    <property type="nucleotide sequence ID" value="NZ_BMOS01000002.1"/>
</dbReference>
<evidence type="ECO:0000256" key="2">
    <source>
        <dbReference type="ARBA" id="ARBA00023315"/>
    </source>
</evidence>
<dbReference type="InterPro" id="IPR024897">
    <property type="entry name" value="LipL"/>
</dbReference>